<organism evidence="1 2">
    <name type="scientific">Mesonia algae</name>
    <dbReference type="NCBI Taxonomy" id="213248"/>
    <lineage>
        <taxon>Bacteria</taxon>
        <taxon>Pseudomonadati</taxon>
        <taxon>Bacteroidota</taxon>
        <taxon>Flavobacteriia</taxon>
        <taxon>Flavobacteriales</taxon>
        <taxon>Flavobacteriaceae</taxon>
        <taxon>Mesonia</taxon>
    </lineage>
</organism>
<dbReference type="AlphaFoldDB" id="A0A2W7HWV2"/>
<protein>
    <submittedName>
        <fullName evidence="1">Uncharacterized protein</fullName>
    </submittedName>
</protein>
<evidence type="ECO:0000313" key="1">
    <source>
        <dbReference type="EMBL" id="PZW39151.1"/>
    </source>
</evidence>
<dbReference type="RefSeq" id="WP_111541572.1">
    <property type="nucleotide sequence ID" value="NZ_QKYV01000006.1"/>
</dbReference>
<comment type="caution">
    <text evidence="1">The sequence shown here is derived from an EMBL/GenBank/DDBJ whole genome shotgun (WGS) entry which is preliminary data.</text>
</comment>
<reference evidence="1 2" key="1">
    <citation type="submission" date="2018-06" db="EMBL/GenBank/DDBJ databases">
        <title>Genomic Encyclopedia of Archaeal and Bacterial Type Strains, Phase II (KMG-II): from individual species to whole genera.</title>
        <authorList>
            <person name="Goeker M."/>
        </authorList>
    </citation>
    <scope>NUCLEOTIDE SEQUENCE [LARGE SCALE GENOMIC DNA]</scope>
    <source>
        <strain evidence="1 2">DSM 15361</strain>
    </source>
</reference>
<gene>
    <name evidence="1" type="ORF">LX95_02292</name>
</gene>
<keyword evidence="2" id="KW-1185">Reference proteome</keyword>
<dbReference type="EMBL" id="QKYV01000006">
    <property type="protein sequence ID" value="PZW39151.1"/>
    <property type="molecule type" value="Genomic_DNA"/>
</dbReference>
<proteinExistence type="predicted"/>
<dbReference type="Proteomes" id="UP000249542">
    <property type="component" value="Unassembled WGS sequence"/>
</dbReference>
<evidence type="ECO:0000313" key="2">
    <source>
        <dbReference type="Proteomes" id="UP000249542"/>
    </source>
</evidence>
<sequence length="189" mass="22531">MRINLKNIFYTILILLFFSCNINSKKEIDDLEEISSLKNNSEKELFLTEIFNFDQSMRGEKSSNILLKFGKNSKQYKKYLIKMDSLDKVNLKKIKRYLNKFGYPNSNTFTEKANITPWVVIHHSDLKTRLSYYPNLKKAYQESNLSIDHFELYLTRTFLMQKGYYPNSEGVYNREKKIEYLINELNLKG</sequence>
<accession>A0A2W7HWV2</accession>
<name>A0A2W7HWV2_9FLAO</name>
<dbReference type="PROSITE" id="PS51257">
    <property type="entry name" value="PROKAR_LIPOPROTEIN"/>
    <property type="match status" value="1"/>
</dbReference>